<dbReference type="EMBL" id="JBHULY010000034">
    <property type="protein sequence ID" value="MFD2727341.1"/>
    <property type="molecule type" value="Genomic_DNA"/>
</dbReference>
<sequence>MESKITLTKRNSLEELNELFNNGTPLSGVKITYPEVKNKKIYHKPFGNVLTTNRHHVLQNQDFNGEPFLRGQFEYMQVLLPEYRIKSMYKFYPVLKGILNGYRVCTKADKNCLTALANQIYHYYAPIIHVFRQTQERIDSFRKIEDIINDVIATPYAFNGRKKYETIFWNPDYNLTSQEKTDLFNKYRGKELLNKNLKILIEIYTKGMTQKELQEKSKMSLSTIKRRWKSIIEFYNQEQDFLIAA</sequence>
<evidence type="ECO:0000313" key="1">
    <source>
        <dbReference type="EMBL" id="MFD2727341.1"/>
    </source>
</evidence>
<accession>A0ABW5TGW6</accession>
<dbReference type="Proteomes" id="UP001597476">
    <property type="component" value="Unassembled WGS sequence"/>
</dbReference>
<name>A0ABW5TGW6_9FLAO</name>
<proteinExistence type="predicted"/>
<gene>
    <name evidence="1" type="ORF">ACFSR8_14050</name>
</gene>
<keyword evidence="2" id="KW-1185">Reference proteome</keyword>
<dbReference type="RefSeq" id="WP_380293099.1">
    <property type="nucleotide sequence ID" value="NZ_JBHULY010000034.1"/>
</dbReference>
<evidence type="ECO:0000313" key="2">
    <source>
        <dbReference type="Proteomes" id="UP001597476"/>
    </source>
</evidence>
<organism evidence="1 2">
    <name type="scientific">Hyunsoonleella rubra</name>
    <dbReference type="NCBI Taxonomy" id="1737062"/>
    <lineage>
        <taxon>Bacteria</taxon>
        <taxon>Pseudomonadati</taxon>
        <taxon>Bacteroidota</taxon>
        <taxon>Flavobacteriia</taxon>
        <taxon>Flavobacteriales</taxon>
        <taxon>Flavobacteriaceae</taxon>
    </lineage>
</organism>
<protein>
    <submittedName>
        <fullName evidence="1">Uncharacterized protein</fullName>
    </submittedName>
</protein>
<comment type="caution">
    <text evidence="1">The sequence shown here is derived from an EMBL/GenBank/DDBJ whole genome shotgun (WGS) entry which is preliminary data.</text>
</comment>
<reference evidence="2" key="1">
    <citation type="journal article" date="2019" name="Int. J. Syst. Evol. Microbiol.">
        <title>The Global Catalogue of Microorganisms (GCM) 10K type strain sequencing project: providing services to taxonomists for standard genome sequencing and annotation.</title>
        <authorList>
            <consortium name="The Broad Institute Genomics Platform"/>
            <consortium name="The Broad Institute Genome Sequencing Center for Infectious Disease"/>
            <person name="Wu L."/>
            <person name="Ma J."/>
        </authorList>
    </citation>
    <scope>NUCLEOTIDE SEQUENCE [LARGE SCALE GENOMIC DNA]</scope>
    <source>
        <strain evidence="2">KCTC 42398</strain>
    </source>
</reference>